<evidence type="ECO:0000313" key="1">
    <source>
        <dbReference type="EMBL" id="JAE34376.1"/>
    </source>
</evidence>
<proteinExistence type="predicted"/>
<accession>A0A0A9HHN4</accession>
<reference evidence="1" key="1">
    <citation type="submission" date="2014-09" db="EMBL/GenBank/DDBJ databases">
        <authorList>
            <person name="Magalhaes I.L.F."/>
            <person name="Oliveira U."/>
            <person name="Santos F.R."/>
            <person name="Vidigal T.H.D.A."/>
            <person name="Brescovit A.D."/>
            <person name="Santos A.J."/>
        </authorList>
    </citation>
    <scope>NUCLEOTIDE SEQUENCE</scope>
    <source>
        <tissue evidence="1">Shoot tissue taken approximately 20 cm above the soil surface</tissue>
    </source>
</reference>
<sequence length="62" mass="6966">MEFSQNSWSNITVTVMELSNKLEPPPSMEETITLSAIRAYLFDHVIFASQCALHFSESISSV</sequence>
<dbReference type="AlphaFoldDB" id="A0A0A9HHN4"/>
<organism evidence="1">
    <name type="scientific">Arundo donax</name>
    <name type="common">Giant reed</name>
    <name type="synonym">Donax arundinaceus</name>
    <dbReference type="NCBI Taxonomy" id="35708"/>
    <lineage>
        <taxon>Eukaryota</taxon>
        <taxon>Viridiplantae</taxon>
        <taxon>Streptophyta</taxon>
        <taxon>Embryophyta</taxon>
        <taxon>Tracheophyta</taxon>
        <taxon>Spermatophyta</taxon>
        <taxon>Magnoliopsida</taxon>
        <taxon>Liliopsida</taxon>
        <taxon>Poales</taxon>
        <taxon>Poaceae</taxon>
        <taxon>PACMAD clade</taxon>
        <taxon>Arundinoideae</taxon>
        <taxon>Arundineae</taxon>
        <taxon>Arundo</taxon>
    </lineage>
</organism>
<protein>
    <submittedName>
        <fullName evidence="1">Uncharacterized protein</fullName>
    </submittedName>
</protein>
<name>A0A0A9HHN4_ARUDO</name>
<reference evidence="1" key="2">
    <citation type="journal article" date="2015" name="Data Brief">
        <title>Shoot transcriptome of the giant reed, Arundo donax.</title>
        <authorList>
            <person name="Barrero R.A."/>
            <person name="Guerrero F.D."/>
            <person name="Moolhuijzen P."/>
            <person name="Goolsby J.A."/>
            <person name="Tidwell J."/>
            <person name="Bellgard S.E."/>
            <person name="Bellgard M.I."/>
        </authorList>
    </citation>
    <scope>NUCLEOTIDE SEQUENCE</scope>
    <source>
        <tissue evidence="1">Shoot tissue taken approximately 20 cm above the soil surface</tissue>
    </source>
</reference>
<dbReference type="EMBL" id="GBRH01163520">
    <property type="protein sequence ID" value="JAE34376.1"/>
    <property type="molecule type" value="Transcribed_RNA"/>
</dbReference>